<feature type="compositionally biased region" description="Acidic residues" evidence="1">
    <location>
        <begin position="138"/>
        <end position="150"/>
    </location>
</feature>
<name>A0A2B7Y3S9_9EURO</name>
<organism evidence="2 3">
    <name type="scientific">Helicocarpus griseus UAMH5409</name>
    <dbReference type="NCBI Taxonomy" id="1447875"/>
    <lineage>
        <taxon>Eukaryota</taxon>
        <taxon>Fungi</taxon>
        <taxon>Dikarya</taxon>
        <taxon>Ascomycota</taxon>
        <taxon>Pezizomycotina</taxon>
        <taxon>Eurotiomycetes</taxon>
        <taxon>Eurotiomycetidae</taxon>
        <taxon>Onygenales</taxon>
        <taxon>Ajellomycetaceae</taxon>
        <taxon>Helicocarpus</taxon>
    </lineage>
</organism>
<proteinExistence type="predicted"/>
<keyword evidence="3" id="KW-1185">Reference proteome</keyword>
<feature type="region of interest" description="Disordered" evidence="1">
    <location>
        <begin position="1"/>
        <end position="22"/>
    </location>
</feature>
<dbReference type="AlphaFoldDB" id="A0A2B7Y3S9"/>
<gene>
    <name evidence="2" type="ORF">AJ79_02295</name>
</gene>
<evidence type="ECO:0000313" key="3">
    <source>
        <dbReference type="Proteomes" id="UP000223968"/>
    </source>
</evidence>
<evidence type="ECO:0000256" key="1">
    <source>
        <dbReference type="SAM" id="MobiDB-lite"/>
    </source>
</evidence>
<feature type="compositionally biased region" description="Acidic residues" evidence="1">
    <location>
        <begin position="160"/>
        <end position="169"/>
    </location>
</feature>
<feature type="region of interest" description="Disordered" evidence="1">
    <location>
        <begin position="98"/>
        <end position="197"/>
    </location>
</feature>
<dbReference type="EMBL" id="PDNB01000023">
    <property type="protein sequence ID" value="PGH15701.1"/>
    <property type="molecule type" value="Genomic_DNA"/>
</dbReference>
<accession>A0A2B7Y3S9</accession>
<sequence>MSAFQSTPHPPPPTILHKSQRIPQSAASSFLTSYLTRASTSPGLQPDSTLSAHGPVSANTGGAINLIIHNLTRVQAGLDGQVLGRDLSLDDNAEGVFELQSGGMGDGEDWDGTRGKGRDRGNGGGWQDLQSWEREQEVVDAGEGDGEEAPEQVMGVEAGVEVDADVEEQGIDKEERKRRKKERRKEEKKAKSKGTTG</sequence>
<feature type="compositionally biased region" description="Basic and acidic residues" evidence="1">
    <location>
        <begin position="111"/>
        <end position="121"/>
    </location>
</feature>
<reference evidence="2 3" key="1">
    <citation type="submission" date="2017-10" db="EMBL/GenBank/DDBJ databases">
        <title>Comparative genomics in systemic dimorphic fungi from Ajellomycetaceae.</title>
        <authorList>
            <person name="Munoz J.F."/>
            <person name="Mcewen J.G."/>
            <person name="Clay O.K."/>
            <person name="Cuomo C.A."/>
        </authorList>
    </citation>
    <scope>NUCLEOTIDE SEQUENCE [LARGE SCALE GENOMIC DNA]</scope>
    <source>
        <strain evidence="2 3">UAMH5409</strain>
    </source>
</reference>
<protein>
    <submittedName>
        <fullName evidence="2">Uncharacterized protein</fullName>
    </submittedName>
</protein>
<comment type="caution">
    <text evidence="2">The sequence shown here is derived from an EMBL/GenBank/DDBJ whole genome shotgun (WGS) entry which is preliminary data.</text>
</comment>
<evidence type="ECO:0000313" key="2">
    <source>
        <dbReference type="EMBL" id="PGH15701.1"/>
    </source>
</evidence>
<dbReference type="OrthoDB" id="5426872at2759"/>
<dbReference type="Proteomes" id="UP000223968">
    <property type="component" value="Unassembled WGS sequence"/>
</dbReference>